<sequence length="213" mass="23781">MRLSSPWFFLLLNATIFQLGWWSLIMFANQALVFALLLLCVQLLLVNPGYRSALMAENAQDEKSQRVEHSQRAEQRVKRSGSSMKTFNAVLIPAVIGIALDAMLHLGGVFEFDSPSRLLPLWLCCLWGHFAATLGVSLAWLRDLPRWQQAFFGAVGGAGSYLAAFRLEAVAWPLGQSATFSLLILIWSLLLPLLSYCNLRLEWGKNPPITGFL</sequence>
<evidence type="ECO:0000313" key="3">
    <source>
        <dbReference type="Proteomes" id="UP000502117"/>
    </source>
</evidence>
<organism evidence="2 3">
    <name type="scientific">Shewanella chilikensis</name>
    <dbReference type="NCBI Taxonomy" id="558541"/>
    <lineage>
        <taxon>Bacteria</taxon>
        <taxon>Pseudomonadati</taxon>
        <taxon>Pseudomonadota</taxon>
        <taxon>Gammaproteobacteria</taxon>
        <taxon>Alteromonadales</taxon>
        <taxon>Shewanellaceae</taxon>
        <taxon>Shewanella</taxon>
    </lineage>
</organism>
<reference evidence="2 3" key="1">
    <citation type="submission" date="2019-11" db="EMBL/GenBank/DDBJ databases">
        <title>Complete Genome Sequence of Shewanella chilikensis Strain DC57, Isolated from Corroded Seal Rings at a floating production facility in Australia.</title>
        <authorList>
            <person name="Salgar-Chaparro S.J."/>
            <person name="Castillo-Villamizar G.A."/>
            <person name="Poehlein A."/>
            <person name="Daniel R."/>
            <person name="Machuca L."/>
        </authorList>
    </citation>
    <scope>NUCLEOTIDE SEQUENCE [LARGE SCALE GENOMIC DNA]</scope>
    <source>
        <strain evidence="2 3">DC57</strain>
    </source>
</reference>
<evidence type="ECO:0000256" key="1">
    <source>
        <dbReference type="SAM" id="Phobius"/>
    </source>
</evidence>
<dbReference type="AlphaFoldDB" id="A0A6G7LUY9"/>
<proteinExistence type="predicted"/>
<dbReference type="Proteomes" id="UP000502117">
    <property type="component" value="Chromosome"/>
</dbReference>
<accession>A0A6G7LUY9</accession>
<keyword evidence="1" id="KW-1133">Transmembrane helix</keyword>
<feature type="transmembrane region" description="Helical" evidence="1">
    <location>
        <begin position="119"/>
        <end position="141"/>
    </location>
</feature>
<dbReference type="InterPro" id="IPR021306">
    <property type="entry name" value="DUF2878"/>
</dbReference>
<protein>
    <submittedName>
        <fullName evidence="2">DUF2878 family protein</fullName>
    </submittedName>
</protein>
<keyword evidence="1" id="KW-0472">Membrane</keyword>
<feature type="transmembrane region" description="Helical" evidence="1">
    <location>
        <begin position="178"/>
        <end position="199"/>
    </location>
</feature>
<dbReference type="RefSeq" id="WP_165565479.1">
    <property type="nucleotide sequence ID" value="NZ_CP045857.1"/>
</dbReference>
<feature type="transmembrane region" description="Helical" evidence="1">
    <location>
        <begin position="150"/>
        <end position="172"/>
    </location>
</feature>
<dbReference type="KEGG" id="schk:GII14_16630"/>
<dbReference type="EMBL" id="CP045857">
    <property type="protein sequence ID" value="QIJ05607.1"/>
    <property type="molecule type" value="Genomic_DNA"/>
</dbReference>
<feature type="transmembrane region" description="Helical" evidence="1">
    <location>
        <begin position="7"/>
        <end position="25"/>
    </location>
</feature>
<feature type="transmembrane region" description="Helical" evidence="1">
    <location>
        <begin position="31"/>
        <end position="50"/>
    </location>
</feature>
<keyword evidence="1" id="KW-0812">Transmembrane</keyword>
<gene>
    <name evidence="2" type="ORF">GII14_16630</name>
</gene>
<dbReference type="Pfam" id="PF11086">
    <property type="entry name" value="DUF2878"/>
    <property type="match status" value="1"/>
</dbReference>
<feature type="transmembrane region" description="Helical" evidence="1">
    <location>
        <begin position="86"/>
        <end position="107"/>
    </location>
</feature>
<evidence type="ECO:0000313" key="2">
    <source>
        <dbReference type="EMBL" id="QIJ05607.1"/>
    </source>
</evidence>
<name>A0A6G7LUY9_9GAMM</name>